<evidence type="ECO:0000313" key="1">
    <source>
        <dbReference type="EMBL" id="CBH11491.1"/>
    </source>
</evidence>
<dbReference type="PANTHER" id="PTHR36587:SF2">
    <property type="entry name" value="EXPRESSION SITE-ASSOCIATED GENE 3 (ESAG3)-LIKE PROTEIN"/>
    <property type="match status" value="1"/>
</dbReference>
<dbReference type="KEGG" id="tbg:TbgDal_V6310"/>
<organism evidence="1 2">
    <name type="scientific">Trypanosoma brucei gambiense (strain MHOM/CI/86/DAL972)</name>
    <dbReference type="NCBI Taxonomy" id="679716"/>
    <lineage>
        <taxon>Eukaryota</taxon>
        <taxon>Discoba</taxon>
        <taxon>Euglenozoa</taxon>
        <taxon>Kinetoplastea</taxon>
        <taxon>Metakinetoplastina</taxon>
        <taxon>Trypanosomatida</taxon>
        <taxon>Trypanosomatidae</taxon>
        <taxon>Trypanosoma</taxon>
    </lineage>
</organism>
<name>C9ZQ13_TRYB9</name>
<dbReference type="GeneID" id="23861659"/>
<gene>
    <name evidence="1" type="ORF">TbgDal_V6310</name>
</gene>
<dbReference type="Proteomes" id="UP000002316">
    <property type="component" value="Chromosome 5"/>
</dbReference>
<accession>C9ZQ13</accession>
<sequence>MNSHHKENMERCAWFFQAAYLAEAQPNLMHLIKWPANQKAYSNGGGIIARVWAFRKFEKAFNEILKMSDEWWPDQSIHKPLLLWSVYKEQNIGTRPLLPRGMIGLDYEEHFFSIPVSGPIGEAVFLHLAGNAFSWRERAKEIITNLTWYDMFVSKKFRSHNLWKLQTYVVSGKRLHFDYESICGKFF</sequence>
<dbReference type="PANTHER" id="PTHR36587">
    <property type="entry name" value="EXPRESSION SITE-ASSOCIATED GENE 3 (ESAG3)-LIKE PROTEIN"/>
    <property type="match status" value="1"/>
</dbReference>
<evidence type="ECO:0000313" key="2">
    <source>
        <dbReference type="Proteomes" id="UP000002316"/>
    </source>
</evidence>
<proteinExistence type="predicted"/>
<dbReference type="RefSeq" id="XP_011773778.1">
    <property type="nucleotide sequence ID" value="XM_011775476.1"/>
</dbReference>
<reference evidence="2" key="1">
    <citation type="journal article" date="2010" name="PLoS Negl. Trop. Dis.">
        <title>The genome sequence of Trypanosoma brucei gambiense, causative agent of chronic human african trypanosomiasis.</title>
        <authorList>
            <person name="Jackson A.P."/>
            <person name="Sanders M."/>
            <person name="Berry A."/>
            <person name="McQuillan J."/>
            <person name="Aslett M.A."/>
            <person name="Quail M.A."/>
            <person name="Chukualim B."/>
            <person name="Capewell P."/>
            <person name="MacLeod A."/>
            <person name="Melville S.E."/>
            <person name="Gibson W."/>
            <person name="Barry J.D."/>
            <person name="Berriman M."/>
            <person name="Hertz-Fowler C."/>
        </authorList>
    </citation>
    <scope>NUCLEOTIDE SEQUENCE [LARGE SCALE GENOMIC DNA]</scope>
    <source>
        <strain evidence="2">MHOM/CI/86/DAL972</strain>
    </source>
</reference>
<dbReference type="AlphaFoldDB" id="C9ZQ13"/>
<protein>
    <submittedName>
        <fullName evidence="1">Uncharacterized protein</fullName>
    </submittedName>
</protein>
<dbReference type="EMBL" id="FN554968">
    <property type="protein sequence ID" value="CBH11491.1"/>
    <property type="molecule type" value="Genomic_DNA"/>
</dbReference>